<dbReference type="InterPro" id="IPR012373">
    <property type="entry name" value="Ferrdict_sens_TM"/>
</dbReference>
<accession>A0A3E1Y8J2</accession>
<dbReference type="PANTHER" id="PTHR30273">
    <property type="entry name" value="PERIPLASMIC SIGNAL SENSOR AND SIGMA FACTOR ACTIVATOR FECR-RELATED"/>
    <property type="match status" value="1"/>
</dbReference>
<dbReference type="Proteomes" id="UP000260644">
    <property type="component" value="Unassembled WGS sequence"/>
</dbReference>
<feature type="domain" description="Protein FecR C-terminal" evidence="3">
    <location>
        <begin position="260"/>
        <end position="329"/>
    </location>
</feature>
<evidence type="ECO:0000256" key="1">
    <source>
        <dbReference type="SAM" id="Phobius"/>
    </source>
</evidence>
<reference evidence="4 5" key="1">
    <citation type="submission" date="2018-07" db="EMBL/GenBank/DDBJ databases">
        <title>Chitinophaga K2CV101002-2 sp. nov., isolated from a monsoon evergreen broad-leaved forest soil.</title>
        <authorList>
            <person name="Lv Y."/>
        </authorList>
    </citation>
    <scope>NUCLEOTIDE SEQUENCE [LARGE SCALE GENOMIC DNA]</scope>
    <source>
        <strain evidence="4 5">GDMCC 1.1288</strain>
    </source>
</reference>
<evidence type="ECO:0000313" key="5">
    <source>
        <dbReference type="Proteomes" id="UP000260644"/>
    </source>
</evidence>
<dbReference type="InterPro" id="IPR032508">
    <property type="entry name" value="FecR_C"/>
</dbReference>
<name>A0A3E1Y8J2_9BACT</name>
<organism evidence="4 5">
    <name type="scientific">Chitinophaga silvatica</name>
    <dbReference type="NCBI Taxonomy" id="2282649"/>
    <lineage>
        <taxon>Bacteria</taxon>
        <taxon>Pseudomonadati</taxon>
        <taxon>Bacteroidota</taxon>
        <taxon>Chitinophagia</taxon>
        <taxon>Chitinophagales</taxon>
        <taxon>Chitinophagaceae</taxon>
        <taxon>Chitinophaga</taxon>
    </lineage>
</organism>
<dbReference type="Gene3D" id="2.60.120.1440">
    <property type="match status" value="1"/>
</dbReference>
<keyword evidence="1" id="KW-0472">Membrane</keyword>
<dbReference type="Pfam" id="PF16344">
    <property type="entry name" value="FecR_C"/>
    <property type="match status" value="1"/>
</dbReference>
<proteinExistence type="predicted"/>
<keyword evidence="5" id="KW-1185">Reference proteome</keyword>
<dbReference type="EMBL" id="QPMM01000007">
    <property type="protein sequence ID" value="RFS21710.1"/>
    <property type="molecule type" value="Genomic_DNA"/>
</dbReference>
<evidence type="ECO:0000259" key="3">
    <source>
        <dbReference type="Pfam" id="PF16344"/>
    </source>
</evidence>
<keyword evidence="1" id="KW-0812">Transmembrane</keyword>
<dbReference type="Gene3D" id="3.55.50.30">
    <property type="match status" value="1"/>
</dbReference>
<dbReference type="PIRSF" id="PIRSF018266">
    <property type="entry name" value="FecR"/>
    <property type="match status" value="1"/>
</dbReference>
<dbReference type="OrthoDB" id="1119382at2"/>
<sequence>MANITEALLIKYLDNNCNEAEKAIVEAYLQQPESNAILNLLLEERMEKDIEESTEGSVNKERQQQWAADMRVRMGREDKVKPMRKRYYVAAVAAASVLLMAGLFALLNNGRSKTTVPTLALQQNKAGERKIIQLSDGSTIHLGAASQLQYPEQFTGETREITLNGEAFFEIATDPGHPFIIHTGSIATTVLGTSFKIAAFEGQPLVVSVATGKVRVDDSSNGQIRQLAILTAGKQVSWINEKASLENIRSEDVAGWQTGRLVFNNQTLQEVATTLERWYDVKISFSHSQKAKEKVTITLFAGAALKTTLQTLALGNNFNYSTKDREVIIY</sequence>
<dbReference type="AlphaFoldDB" id="A0A3E1Y8J2"/>
<comment type="caution">
    <text evidence="4">The sequence shown here is derived from an EMBL/GenBank/DDBJ whole genome shotgun (WGS) entry which is preliminary data.</text>
</comment>
<feature type="domain" description="FecR protein" evidence="2">
    <location>
        <begin position="126"/>
        <end position="215"/>
    </location>
</feature>
<dbReference type="GO" id="GO:0016989">
    <property type="term" value="F:sigma factor antagonist activity"/>
    <property type="evidence" value="ECO:0007669"/>
    <property type="project" value="TreeGrafter"/>
</dbReference>
<keyword evidence="1" id="KW-1133">Transmembrane helix</keyword>
<dbReference type="PANTHER" id="PTHR30273:SF2">
    <property type="entry name" value="PROTEIN FECR"/>
    <property type="match status" value="1"/>
</dbReference>
<evidence type="ECO:0000313" key="4">
    <source>
        <dbReference type="EMBL" id="RFS21710.1"/>
    </source>
</evidence>
<protein>
    <submittedName>
        <fullName evidence="4">FecR family protein</fullName>
    </submittedName>
</protein>
<evidence type="ECO:0000259" key="2">
    <source>
        <dbReference type="Pfam" id="PF04773"/>
    </source>
</evidence>
<dbReference type="RefSeq" id="WP_116976254.1">
    <property type="nucleotide sequence ID" value="NZ_QPMM01000007.1"/>
</dbReference>
<dbReference type="InterPro" id="IPR006860">
    <property type="entry name" value="FecR"/>
</dbReference>
<gene>
    <name evidence="4" type="ORF">DVR12_13685</name>
</gene>
<dbReference type="Pfam" id="PF04773">
    <property type="entry name" value="FecR"/>
    <property type="match status" value="1"/>
</dbReference>
<feature type="transmembrane region" description="Helical" evidence="1">
    <location>
        <begin position="87"/>
        <end position="107"/>
    </location>
</feature>